<protein>
    <recommendedName>
        <fullName evidence="1">MADF domain-containing protein</fullName>
    </recommendedName>
</protein>
<organism evidence="2 3">
    <name type="scientific">Portunus trituberculatus</name>
    <name type="common">Swimming crab</name>
    <name type="synonym">Neptunus trituberculatus</name>
    <dbReference type="NCBI Taxonomy" id="210409"/>
    <lineage>
        <taxon>Eukaryota</taxon>
        <taxon>Metazoa</taxon>
        <taxon>Ecdysozoa</taxon>
        <taxon>Arthropoda</taxon>
        <taxon>Crustacea</taxon>
        <taxon>Multicrustacea</taxon>
        <taxon>Malacostraca</taxon>
        <taxon>Eumalacostraca</taxon>
        <taxon>Eucarida</taxon>
        <taxon>Decapoda</taxon>
        <taxon>Pleocyemata</taxon>
        <taxon>Brachyura</taxon>
        <taxon>Eubrachyura</taxon>
        <taxon>Portunoidea</taxon>
        <taxon>Portunidae</taxon>
        <taxon>Portuninae</taxon>
        <taxon>Portunus</taxon>
    </lineage>
</organism>
<dbReference type="AlphaFoldDB" id="A0A5B7EJQ3"/>
<gene>
    <name evidence="2" type="ORF">E2C01_028069</name>
</gene>
<keyword evidence="3" id="KW-1185">Reference proteome</keyword>
<accession>A0A5B7EJQ3</accession>
<dbReference type="InterPro" id="IPR006578">
    <property type="entry name" value="MADF-dom"/>
</dbReference>
<evidence type="ECO:0000259" key="1">
    <source>
        <dbReference type="Pfam" id="PF10545"/>
    </source>
</evidence>
<comment type="caution">
    <text evidence="2">The sequence shown here is derived from an EMBL/GenBank/DDBJ whole genome shotgun (WGS) entry which is preliminary data.</text>
</comment>
<name>A0A5B7EJQ3_PORTR</name>
<dbReference type="EMBL" id="VSRR010003102">
    <property type="protein sequence ID" value="MPC34671.1"/>
    <property type="molecule type" value="Genomic_DNA"/>
</dbReference>
<dbReference type="Proteomes" id="UP000324222">
    <property type="component" value="Unassembled WGS sequence"/>
</dbReference>
<reference evidence="2 3" key="1">
    <citation type="submission" date="2019-05" db="EMBL/GenBank/DDBJ databases">
        <title>Another draft genome of Portunus trituberculatus and its Hox gene families provides insights of decapod evolution.</title>
        <authorList>
            <person name="Jeong J.-H."/>
            <person name="Song I."/>
            <person name="Kim S."/>
            <person name="Choi T."/>
            <person name="Kim D."/>
            <person name="Ryu S."/>
            <person name="Kim W."/>
        </authorList>
    </citation>
    <scope>NUCLEOTIDE SEQUENCE [LARGE SCALE GENOMIC DNA]</scope>
    <source>
        <tissue evidence="2">Muscle</tissue>
    </source>
</reference>
<proteinExistence type="predicted"/>
<dbReference type="Pfam" id="PF10545">
    <property type="entry name" value="MADF_DNA_bdg"/>
    <property type="match status" value="1"/>
</dbReference>
<feature type="domain" description="MADF" evidence="1">
    <location>
        <begin position="8"/>
        <end position="61"/>
    </location>
</feature>
<sequence length="125" mass="13605">MKALYPEIQDITPDNVQTKYTNLRTSFKRELKKIQTLKSGSAGKIELADSQWPLFDSMLFLSDVDPGPSCTTATFDSHVPMCSLEENDDLFPSTGNSTLDMGSSSENVICIKAGTGTSNCEDTPS</sequence>
<evidence type="ECO:0000313" key="3">
    <source>
        <dbReference type="Proteomes" id="UP000324222"/>
    </source>
</evidence>
<evidence type="ECO:0000313" key="2">
    <source>
        <dbReference type="EMBL" id="MPC34671.1"/>
    </source>
</evidence>